<keyword evidence="2 3" id="KW-0040">ANK repeat</keyword>
<dbReference type="CDD" id="cd03587">
    <property type="entry name" value="SOCS"/>
    <property type="match status" value="1"/>
</dbReference>
<dbReference type="PRINTS" id="PR01415">
    <property type="entry name" value="ANKYRIN"/>
</dbReference>
<comment type="caution">
    <text evidence="5">The sequence shown here is derived from an EMBL/GenBank/DDBJ whole genome shotgun (WGS) entry which is preliminary data.</text>
</comment>
<reference evidence="5 6" key="1">
    <citation type="journal article" date="2023" name="Sci. Data">
        <title>Genome assembly of the Korean intertidal mud-creeper Batillaria attramentaria.</title>
        <authorList>
            <person name="Patra A.K."/>
            <person name="Ho P.T."/>
            <person name="Jun S."/>
            <person name="Lee S.J."/>
            <person name="Kim Y."/>
            <person name="Won Y.J."/>
        </authorList>
    </citation>
    <scope>NUCLEOTIDE SEQUENCE [LARGE SCALE GENOMIC DNA]</scope>
    <source>
        <strain evidence="5">Wonlab-2016</strain>
    </source>
</reference>
<evidence type="ECO:0000256" key="3">
    <source>
        <dbReference type="PROSITE-ProRule" id="PRU00023"/>
    </source>
</evidence>
<dbReference type="SMART" id="SM00969">
    <property type="entry name" value="SOCS_box"/>
    <property type="match status" value="1"/>
</dbReference>
<protein>
    <recommendedName>
        <fullName evidence="4">SOCS box domain-containing protein</fullName>
    </recommendedName>
</protein>
<evidence type="ECO:0000313" key="5">
    <source>
        <dbReference type="EMBL" id="KAK7483542.1"/>
    </source>
</evidence>
<keyword evidence="6" id="KW-1185">Reference proteome</keyword>
<feature type="repeat" description="ANK" evidence="3">
    <location>
        <begin position="176"/>
        <end position="203"/>
    </location>
</feature>
<keyword evidence="1" id="KW-0677">Repeat</keyword>
<dbReference type="PROSITE" id="PS50297">
    <property type="entry name" value="ANK_REP_REGION"/>
    <property type="match status" value="4"/>
</dbReference>
<proteinExistence type="predicted"/>
<dbReference type="SUPFAM" id="SSF48403">
    <property type="entry name" value="Ankyrin repeat"/>
    <property type="match status" value="2"/>
</dbReference>
<dbReference type="Gene3D" id="1.25.40.20">
    <property type="entry name" value="Ankyrin repeat-containing domain"/>
    <property type="match status" value="3"/>
</dbReference>
<feature type="repeat" description="ANK" evidence="3">
    <location>
        <begin position="215"/>
        <end position="247"/>
    </location>
</feature>
<dbReference type="SUPFAM" id="SSF158235">
    <property type="entry name" value="SOCS box-like"/>
    <property type="match status" value="1"/>
</dbReference>
<dbReference type="InterPro" id="IPR002110">
    <property type="entry name" value="Ankyrin_rpt"/>
</dbReference>
<feature type="repeat" description="ANK" evidence="3">
    <location>
        <begin position="77"/>
        <end position="109"/>
    </location>
</feature>
<dbReference type="PANTHER" id="PTHR24198:SF165">
    <property type="entry name" value="ANKYRIN REPEAT-CONTAINING PROTEIN-RELATED"/>
    <property type="match status" value="1"/>
</dbReference>
<evidence type="ECO:0000259" key="4">
    <source>
        <dbReference type="PROSITE" id="PS50225"/>
    </source>
</evidence>
<dbReference type="SMART" id="SM00248">
    <property type="entry name" value="ANK"/>
    <property type="match status" value="8"/>
</dbReference>
<name>A0ABD0K922_9CAEN</name>
<dbReference type="AlphaFoldDB" id="A0ABD0K922"/>
<dbReference type="InterPro" id="IPR036770">
    <property type="entry name" value="Ankyrin_rpt-contain_sf"/>
</dbReference>
<evidence type="ECO:0000256" key="2">
    <source>
        <dbReference type="ARBA" id="ARBA00023043"/>
    </source>
</evidence>
<dbReference type="Pfam" id="PF12796">
    <property type="entry name" value="Ank_2"/>
    <property type="match status" value="3"/>
</dbReference>
<dbReference type="InterPro" id="IPR036036">
    <property type="entry name" value="SOCS_box-like_dom_sf"/>
</dbReference>
<accession>A0ABD0K922</accession>
<dbReference type="PROSITE" id="PS50088">
    <property type="entry name" value="ANK_REPEAT"/>
    <property type="match status" value="5"/>
</dbReference>
<evidence type="ECO:0000256" key="1">
    <source>
        <dbReference type="ARBA" id="ARBA00022737"/>
    </source>
</evidence>
<feature type="repeat" description="ANK" evidence="3">
    <location>
        <begin position="143"/>
        <end position="175"/>
    </location>
</feature>
<feature type="repeat" description="ANK" evidence="3">
    <location>
        <begin position="110"/>
        <end position="142"/>
    </location>
</feature>
<dbReference type="EMBL" id="JACVVK020000225">
    <property type="protein sequence ID" value="KAK7483542.1"/>
    <property type="molecule type" value="Genomic_DNA"/>
</dbReference>
<dbReference type="PANTHER" id="PTHR24198">
    <property type="entry name" value="ANKYRIN REPEAT AND PROTEIN KINASE DOMAIN-CONTAINING PROTEIN"/>
    <property type="match status" value="1"/>
</dbReference>
<organism evidence="5 6">
    <name type="scientific">Batillaria attramentaria</name>
    <dbReference type="NCBI Taxonomy" id="370345"/>
    <lineage>
        <taxon>Eukaryota</taxon>
        <taxon>Metazoa</taxon>
        <taxon>Spiralia</taxon>
        <taxon>Lophotrochozoa</taxon>
        <taxon>Mollusca</taxon>
        <taxon>Gastropoda</taxon>
        <taxon>Caenogastropoda</taxon>
        <taxon>Sorbeoconcha</taxon>
        <taxon>Cerithioidea</taxon>
        <taxon>Batillariidae</taxon>
        <taxon>Batillaria</taxon>
    </lineage>
</organism>
<dbReference type="Proteomes" id="UP001519460">
    <property type="component" value="Unassembled WGS sequence"/>
</dbReference>
<dbReference type="PROSITE" id="PS50225">
    <property type="entry name" value="SOCS"/>
    <property type="match status" value="1"/>
</dbReference>
<feature type="domain" description="SOCS box" evidence="4">
    <location>
        <begin position="542"/>
        <end position="586"/>
    </location>
</feature>
<gene>
    <name evidence="5" type="ORF">BaRGS_00025216</name>
</gene>
<evidence type="ECO:0000313" key="6">
    <source>
        <dbReference type="Proteomes" id="UP001519460"/>
    </source>
</evidence>
<sequence length="601" mass="66266">MQDKYEADPDNYATTGVAARVGDLVGLQQLVWNHRPVDVFDNRGWSPIHEAASRGFPGCLEFLLRQPTVDPDWQNHEKETAMLLAAREGNYQCLRALLNVQADVDLATNEGYTPLWEAIKCRSVESIRLLVKKGADVNMRVYNNYTPLHLAVEQGHANIVGYLLQHGAQQDIRAEHGLTPIFLAAHLGRVDCLRVLLKNAKDVGDLGMVNIPAEDNATPLLIAAQEGHVECVDLLLDHGADANIVVTETAAGPLQYAVFKGQTKCVFSLLPATNLSVFNDDFSDMHPLVLALQWEDTSILKLLLEAGLDASRPRRLDSEQVGELNRLAEGPLPGTRASLLCHVQKSWPLNGARLVLESGVSPNVQQDDEVPALLVAMWRDYFPLFKLLLEHGSNPNIYHQNIKGNVAMLLALRKDLENSLVCSVDNAAVKDLLNGKSVHAKDSDNTGWLDQRRHSYLWHLFAVGGELESLFRLESDLNSNSEQGISGLRGLIAMLSRHKEMVAAALALLLSLSANVSVPKSTLKLLAEDDVPAITQLADATHTLAHQCRLRILRIIGSKGNYSQDAITSFSLPDTLRDYLLFSDLESYSRTLSKMMPLDSS</sequence>
<dbReference type="Pfam" id="PF07525">
    <property type="entry name" value="SOCS_box"/>
    <property type="match status" value="1"/>
</dbReference>
<dbReference type="InterPro" id="IPR001496">
    <property type="entry name" value="SOCS_box"/>
</dbReference>